<feature type="region of interest" description="Disordered" evidence="1">
    <location>
        <begin position="48"/>
        <end position="86"/>
    </location>
</feature>
<evidence type="ECO:0000256" key="1">
    <source>
        <dbReference type="SAM" id="MobiDB-lite"/>
    </source>
</evidence>
<sequence>MLLSVRKEAKGFGTELTSHNVVEKDLRGEKPITKEHVDNNKAVRKMLEERGVKPEELPPSEDVTKVKRRLAGDGKKVLKDTKKKNK</sequence>
<protein>
    <recommendedName>
        <fullName evidence="4">DNA-damage-inducible protein D</fullName>
    </recommendedName>
</protein>
<accession>A0A8J2U6R3</accession>
<dbReference type="Proteomes" id="UP000607559">
    <property type="component" value="Unassembled WGS sequence"/>
</dbReference>
<reference evidence="2" key="1">
    <citation type="journal article" date="2014" name="Int. J. Syst. Evol. Microbiol.">
        <title>Complete genome sequence of Corynebacterium casei LMG S-19264T (=DSM 44701T), isolated from a smear-ripened cheese.</title>
        <authorList>
            <consortium name="US DOE Joint Genome Institute (JGI-PGF)"/>
            <person name="Walter F."/>
            <person name="Albersmeier A."/>
            <person name="Kalinowski J."/>
            <person name="Ruckert C."/>
        </authorList>
    </citation>
    <scope>NUCLEOTIDE SEQUENCE</scope>
    <source>
        <strain evidence="2">CGMCC 1.15448</strain>
    </source>
</reference>
<reference evidence="2" key="2">
    <citation type="submission" date="2020-09" db="EMBL/GenBank/DDBJ databases">
        <authorList>
            <person name="Sun Q."/>
            <person name="Zhou Y."/>
        </authorList>
    </citation>
    <scope>NUCLEOTIDE SEQUENCE</scope>
    <source>
        <strain evidence="2">CGMCC 1.15448</strain>
    </source>
</reference>
<gene>
    <name evidence="2" type="ORF">GCM10011511_01770</name>
</gene>
<dbReference type="EMBL" id="BMJC01000001">
    <property type="protein sequence ID" value="GGA82446.1"/>
    <property type="molecule type" value="Genomic_DNA"/>
</dbReference>
<comment type="caution">
    <text evidence="2">The sequence shown here is derived from an EMBL/GenBank/DDBJ whole genome shotgun (WGS) entry which is preliminary data.</text>
</comment>
<feature type="compositionally biased region" description="Basic and acidic residues" evidence="1">
    <location>
        <begin position="48"/>
        <end position="80"/>
    </location>
</feature>
<keyword evidence="3" id="KW-1185">Reference proteome</keyword>
<evidence type="ECO:0000313" key="3">
    <source>
        <dbReference type="Proteomes" id="UP000607559"/>
    </source>
</evidence>
<dbReference type="AlphaFoldDB" id="A0A8J2U6R3"/>
<evidence type="ECO:0000313" key="2">
    <source>
        <dbReference type="EMBL" id="GGA82446.1"/>
    </source>
</evidence>
<organism evidence="2 3">
    <name type="scientific">Puia dinghuensis</name>
    <dbReference type="NCBI Taxonomy" id="1792502"/>
    <lineage>
        <taxon>Bacteria</taxon>
        <taxon>Pseudomonadati</taxon>
        <taxon>Bacteroidota</taxon>
        <taxon>Chitinophagia</taxon>
        <taxon>Chitinophagales</taxon>
        <taxon>Chitinophagaceae</taxon>
        <taxon>Puia</taxon>
    </lineage>
</organism>
<proteinExistence type="predicted"/>
<evidence type="ECO:0008006" key="4">
    <source>
        <dbReference type="Google" id="ProtNLM"/>
    </source>
</evidence>
<name>A0A8J2U6R3_9BACT</name>